<keyword evidence="3 6" id="KW-0812">Transmembrane</keyword>
<feature type="transmembrane region" description="Helical" evidence="6">
    <location>
        <begin position="7"/>
        <end position="24"/>
    </location>
</feature>
<gene>
    <name evidence="7" type="ORF">ABXR19_11915</name>
</gene>
<sequence length="113" mass="11965">MFKLVRLQAYAALIGVFIAALVFGLRGATWAAIGGATCVLPSLLFAWFLTYTTGRRGSAQVTAFFVGEAVKTVLSIGFLVAVGLLIPGAHWGALVMGLIITLQANFFAFLVKL</sequence>
<organism evidence="7 8">
    <name type="scientific">Uliginosibacterium flavum</name>
    <dbReference type="NCBI Taxonomy" id="1396831"/>
    <lineage>
        <taxon>Bacteria</taxon>
        <taxon>Pseudomonadati</taxon>
        <taxon>Pseudomonadota</taxon>
        <taxon>Betaproteobacteria</taxon>
        <taxon>Rhodocyclales</taxon>
        <taxon>Zoogloeaceae</taxon>
        <taxon>Uliginosibacterium</taxon>
    </lineage>
</organism>
<dbReference type="Proteomes" id="UP001549691">
    <property type="component" value="Unassembled WGS sequence"/>
</dbReference>
<evidence type="ECO:0000256" key="4">
    <source>
        <dbReference type="ARBA" id="ARBA00022989"/>
    </source>
</evidence>
<evidence type="ECO:0000256" key="5">
    <source>
        <dbReference type="ARBA" id="ARBA00023136"/>
    </source>
</evidence>
<comment type="caution">
    <text evidence="7">The sequence shown here is derived from an EMBL/GenBank/DDBJ whole genome shotgun (WGS) entry which is preliminary data.</text>
</comment>
<accession>A0ABV2TMY0</accession>
<comment type="subcellular location">
    <subcellularLocation>
        <location evidence="1">Cell membrane</location>
        <topology evidence="1">Multi-pass membrane protein</topology>
    </subcellularLocation>
</comment>
<evidence type="ECO:0000256" key="3">
    <source>
        <dbReference type="ARBA" id="ARBA00022692"/>
    </source>
</evidence>
<protein>
    <submittedName>
        <fullName evidence="7">ATP synthase subunit I</fullName>
    </submittedName>
</protein>
<dbReference type="RefSeq" id="WP_354601357.1">
    <property type="nucleotide sequence ID" value="NZ_JBEWZI010000011.1"/>
</dbReference>
<dbReference type="InterPro" id="IPR005598">
    <property type="entry name" value="ATP_synth_I"/>
</dbReference>
<keyword evidence="4 6" id="KW-1133">Transmembrane helix</keyword>
<evidence type="ECO:0000313" key="8">
    <source>
        <dbReference type="Proteomes" id="UP001549691"/>
    </source>
</evidence>
<evidence type="ECO:0000256" key="6">
    <source>
        <dbReference type="SAM" id="Phobius"/>
    </source>
</evidence>
<keyword evidence="5 6" id="KW-0472">Membrane</keyword>
<dbReference type="EMBL" id="JBEWZI010000011">
    <property type="protein sequence ID" value="MET7014898.1"/>
    <property type="molecule type" value="Genomic_DNA"/>
</dbReference>
<evidence type="ECO:0000313" key="7">
    <source>
        <dbReference type="EMBL" id="MET7014898.1"/>
    </source>
</evidence>
<evidence type="ECO:0000256" key="1">
    <source>
        <dbReference type="ARBA" id="ARBA00004651"/>
    </source>
</evidence>
<name>A0ABV2TMY0_9RHOO</name>
<feature type="transmembrane region" description="Helical" evidence="6">
    <location>
        <begin position="30"/>
        <end position="49"/>
    </location>
</feature>
<evidence type="ECO:0000256" key="2">
    <source>
        <dbReference type="ARBA" id="ARBA00022475"/>
    </source>
</evidence>
<proteinExistence type="predicted"/>
<keyword evidence="8" id="KW-1185">Reference proteome</keyword>
<keyword evidence="2" id="KW-1003">Cell membrane</keyword>
<feature type="transmembrane region" description="Helical" evidence="6">
    <location>
        <begin position="91"/>
        <end position="111"/>
    </location>
</feature>
<reference evidence="7 8" key="1">
    <citation type="submission" date="2024-07" db="EMBL/GenBank/DDBJ databases">
        <title>Uliginosibacterium flavum JJ3220;KACC:17644.</title>
        <authorList>
            <person name="Kim M.K."/>
        </authorList>
    </citation>
    <scope>NUCLEOTIDE SEQUENCE [LARGE SCALE GENOMIC DNA]</scope>
    <source>
        <strain evidence="7 8">KACC:17644</strain>
    </source>
</reference>
<dbReference type="Pfam" id="PF03899">
    <property type="entry name" value="ATP-synt_I"/>
    <property type="match status" value="1"/>
</dbReference>
<feature type="transmembrane region" description="Helical" evidence="6">
    <location>
        <begin position="61"/>
        <end position="85"/>
    </location>
</feature>